<dbReference type="InterPro" id="IPR007842">
    <property type="entry name" value="HEPN_dom"/>
</dbReference>
<dbReference type="GO" id="GO:0003677">
    <property type="term" value="F:DNA binding"/>
    <property type="evidence" value="ECO:0007669"/>
    <property type="project" value="UniProtKB-KW"/>
</dbReference>
<dbReference type="AlphaFoldDB" id="A0A2P7EBL0"/>
<name>A0A2P7EBL0_9SYNE</name>
<dbReference type="Proteomes" id="UP000240206">
    <property type="component" value="Unassembled WGS sequence"/>
</dbReference>
<dbReference type="RefSeq" id="WP_106500876.1">
    <property type="nucleotide sequence ID" value="NZ_PXVC01000096.1"/>
</dbReference>
<feature type="non-terminal residue" evidence="2">
    <location>
        <position position="130"/>
    </location>
</feature>
<gene>
    <name evidence="2" type="ORF">C7K08_12250</name>
</gene>
<dbReference type="Gene3D" id="1.20.120.330">
    <property type="entry name" value="Nucleotidyltransferases domain 2"/>
    <property type="match status" value="1"/>
</dbReference>
<evidence type="ECO:0000313" key="3">
    <source>
        <dbReference type="Proteomes" id="UP000240206"/>
    </source>
</evidence>
<keyword evidence="2" id="KW-0238">DNA-binding</keyword>
<dbReference type="EMBL" id="PXVC01000096">
    <property type="protein sequence ID" value="PSI00612.1"/>
    <property type="molecule type" value="Genomic_DNA"/>
</dbReference>
<comment type="caution">
    <text evidence="2">The sequence shown here is derived from an EMBL/GenBank/DDBJ whole genome shotgun (WGS) entry which is preliminary data.</text>
</comment>
<organism evidence="2 3">
    <name type="scientific">Synechococcus lacustris str. Tous</name>
    <dbReference type="NCBI Taxonomy" id="1910958"/>
    <lineage>
        <taxon>Bacteria</taxon>
        <taxon>Bacillati</taxon>
        <taxon>Cyanobacteriota</taxon>
        <taxon>Cyanophyceae</taxon>
        <taxon>Synechococcales</taxon>
        <taxon>Synechococcaceae</taxon>
        <taxon>Synechococcus</taxon>
    </lineage>
</organism>
<evidence type="ECO:0000259" key="1">
    <source>
        <dbReference type="PROSITE" id="PS50910"/>
    </source>
</evidence>
<feature type="domain" description="HEPN" evidence="1">
    <location>
        <begin position="9"/>
        <end position="120"/>
    </location>
</feature>
<sequence>MNARPQAWFQQAQDDLGVAKLVCANGFNAQACYFASQAAEKALKGLILELGAEPPHTHVLAELIKYLKRLGCDVNGFDALPLRSLSRLAATSRYPMDATPPADLFEPADANGAIASSPIKPSLNLSAWIS</sequence>
<proteinExistence type="predicted"/>
<dbReference type="SMART" id="SM00748">
    <property type="entry name" value="HEPN"/>
    <property type="match status" value="1"/>
</dbReference>
<keyword evidence="3" id="KW-1185">Reference proteome</keyword>
<dbReference type="SUPFAM" id="SSF81593">
    <property type="entry name" value="Nucleotidyltransferase substrate binding subunit/domain"/>
    <property type="match status" value="1"/>
</dbReference>
<reference evidence="3" key="1">
    <citation type="submission" date="2018-03" db="EMBL/GenBank/DDBJ databases">
        <title>Ecological and genomic features of two cosmopolitan and abundant freshwater picocyanobacteria.</title>
        <authorList>
            <person name="Cabello-Yeves P.J."/>
            <person name="Picazo A."/>
            <person name="Camacho A."/>
            <person name="Callieri C."/>
            <person name="Rosselli R."/>
            <person name="Roda-Garcia J."/>
            <person name="Coutinho F.H."/>
            <person name="Rodriguez-Valera F."/>
        </authorList>
    </citation>
    <scope>NUCLEOTIDE SEQUENCE [LARGE SCALE GENOMIC DNA]</scope>
    <source>
        <strain evidence="3">Tous</strain>
    </source>
</reference>
<protein>
    <submittedName>
        <fullName evidence="2">DNA-binding protein</fullName>
    </submittedName>
</protein>
<dbReference type="PROSITE" id="PS50910">
    <property type="entry name" value="HEPN"/>
    <property type="match status" value="1"/>
</dbReference>
<evidence type="ECO:0000313" key="2">
    <source>
        <dbReference type="EMBL" id="PSI00612.1"/>
    </source>
</evidence>
<accession>A0A2P7EBL0</accession>
<dbReference type="Pfam" id="PF05168">
    <property type="entry name" value="HEPN"/>
    <property type="match status" value="1"/>
</dbReference>